<name>A0ABN2FP77_9ACTN</name>
<dbReference type="RefSeq" id="WP_346110002.1">
    <property type="nucleotide sequence ID" value="NZ_BAAAMU010000052.1"/>
</dbReference>
<dbReference type="InterPro" id="IPR009936">
    <property type="entry name" value="DUF1468"/>
</dbReference>
<keyword evidence="1" id="KW-1133">Transmembrane helix</keyword>
<accession>A0ABN2FP77</accession>
<reference evidence="3 4" key="1">
    <citation type="journal article" date="2019" name="Int. J. Syst. Evol. Microbiol.">
        <title>The Global Catalogue of Microorganisms (GCM) 10K type strain sequencing project: providing services to taxonomists for standard genome sequencing and annotation.</title>
        <authorList>
            <consortium name="The Broad Institute Genomics Platform"/>
            <consortium name="The Broad Institute Genome Sequencing Center for Infectious Disease"/>
            <person name="Wu L."/>
            <person name="Ma J."/>
        </authorList>
    </citation>
    <scope>NUCLEOTIDE SEQUENCE [LARGE SCALE GENOMIC DNA]</scope>
    <source>
        <strain evidence="3 4">JCM 13929</strain>
    </source>
</reference>
<evidence type="ECO:0000313" key="4">
    <source>
        <dbReference type="Proteomes" id="UP001500064"/>
    </source>
</evidence>
<comment type="caution">
    <text evidence="3">The sequence shown here is derived from an EMBL/GenBank/DDBJ whole genome shotgun (WGS) entry which is preliminary data.</text>
</comment>
<dbReference type="EMBL" id="BAAAMU010000052">
    <property type="protein sequence ID" value="GAA1655613.1"/>
    <property type="molecule type" value="Genomic_DNA"/>
</dbReference>
<keyword evidence="4" id="KW-1185">Reference proteome</keyword>
<protein>
    <recommendedName>
        <fullName evidence="2">DUF1468 domain-containing protein</fullName>
    </recommendedName>
</protein>
<evidence type="ECO:0000256" key="1">
    <source>
        <dbReference type="SAM" id="Phobius"/>
    </source>
</evidence>
<keyword evidence="1" id="KW-0812">Transmembrane</keyword>
<dbReference type="Proteomes" id="UP001500064">
    <property type="component" value="Unassembled WGS sequence"/>
</dbReference>
<proteinExistence type="predicted"/>
<feature type="transmembrane region" description="Helical" evidence="1">
    <location>
        <begin position="38"/>
        <end position="59"/>
    </location>
</feature>
<evidence type="ECO:0000259" key="2">
    <source>
        <dbReference type="Pfam" id="PF07331"/>
    </source>
</evidence>
<sequence length="189" mass="19089">MRESAKPEVIVAGSLLALGLLYGALALGEGLGTMADTGAGFFPLIVALVLAVAGAVVLVQSRRRTPGDVALPEAGDVTPALDGRVARPEGGDVTSPGAGDVSVEGGGDGEVRWWRIAGVLAAALLVPAVGDTVGMVVTLSISLVLMAKIMGVSRWSSAVLFGLAFGAATWLIFVRWLAVPLPSGTLGLF</sequence>
<feature type="transmembrane region" description="Helical" evidence="1">
    <location>
        <begin position="119"/>
        <end position="146"/>
    </location>
</feature>
<feature type="transmembrane region" description="Helical" evidence="1">
    <location>
        <begin position="158"/>
        <end position="178"/>
    </location>
</feature>
<evidence type="ECO:0000313" key="3">
    <source>
        <dbReference type="EMBL" id="GAA1655613.1"/>
    </source>
</evidence>
<dbReference type="Pfam" id="PF07331">
    <property type="entry name" value="TctB"/>
    <property type="match status" value="1"/>
</dbReference>
<keyword evidence="1" id="KW-0472">Membrane</keyword>
<feature type="domain" description="DUF1468" evidence="2">
    <location>
        <begin position="10"/>
        <end position="182"/>
    </location>
</feature>
<organism evidence="3 4">
    <name type="scientific">Nonomuraea maheshkhaliensis</name>
    <dbReference type="NCBI Taxonomy" id="419590"/>
    <lineage>
        <taxon>Bacteria</taxon>
        <taxon>Bacillati</taxon>
        <taxon>Actinomycetota</taxon>
        <taxon>Actinomycetes</taxon>
        <taxon>Streptosporangiales</taxon>
        <taxon>Streptosporangiaceae</taxon>
        <taxon>Nonomuraea</taxon>
    </lineage>
</organism>
<gene>
    <name evidence="3" type="ORF">GCM10009733_061360</name>
</gene>